<dbReference type="Proteomes" id="UP000297613">
    <property type="component" value="Unassembled WGS sequence"/>
</dbReference>
<dbReference type="Gene3D" id="3.40.50.1820">
    <property type="entry name" value="alpha/beta hydrolase"/>
    <property type="match status" value="1"/>
</dbReference>
<sequence>MKFVFWTTLLSFSLLRCATYSTSVYSQFEQEKLVNSSSVSSNKLSLLTTRYLKSNDLFEKFEHDPLVVIYDLDNLLLAHKSRELSYFLSELCYLTGNKMDMEDPQFAKMYASALVYAYTYLFDKKASPAPDPFSAEFRFALLTYNRSLAQLVRYAKKNRKLASITDLSLPLIRGTLEMIGAETESAWSPQNFLQVEVAYDYRVKGFSNHISKYGIGTPLILNRKFPEDGSHTERTKYEFIAGVGQAYPATAFISLEESYLGNRDLMNLKAKIHVYDPVFRDRIQLDGMDLPLESDTTTPLAYMLTIAQQRDDLLSVFDGETAITRKGLYLVYPYHKKKIPVVFLHGLASSPFIWFPMINELLSDPAIKEKYQFCVYWYPTAMPIVFSAADFRETLYDLRKTYDPKNENKNFDRAVLIGHSMGGLVAKLAVTESSVEEWMAAAEIPHSVFDSMNEESRKEIKKVLEFRPVPFVKRAVFIATPHRGSNLAEGIFGTIARFVFRLPKEVLKKIEYGYAFLNATHKKGELVAGVYGVDGLAPKSLFMKVTGNFKPQVKFHSIIGNSKLADLDWISDSVVPYESSHLDHPESEMLIESEHSVQNHLPTFLEVKRILKEHAKEN</sequence>
<dbReference type="RefSeq" id="WP_135569366.1">
    <property type="nucleotide sequence ID" value="NZ_RQGK01000032.1"/>
</dbReference>
<dbReference type="AlphaFoldDB" id="A0A6N4QH49"/>
<keyword evidence="1" id="KW-0732">Signal</keyword>
<organism evidence="2 3">
    <name type="scientific">Leptospira yasudae</name>
    <dbReference type="NCBI Taxonomy" id="2202201"/>
    <lineage>
        <taxon>Bacteria</taxon>
        <taxon>Pseudomonadati</taxon>
        <taxon>Spirochaetota</taxon>
        <taxon>Spirochaetia</taxon>
        <taxon>Leptospirales</taxon>
        <taxon>Leptospiraceae</taxon>
        <taxon>Leptospira</taxon>
    </lineage>
</organism>
<accession>A0A6N4QH49</accession>
<evidence type="ECO:0000256" key="1">
    <source>
        <dbReference type="SAM" id="SignalP"/>
    </source>
</evidence>
<dbReference type="SUPFAM" id="SSF53474">
    <property type="entry name" value="alpha/beta-Hydrolases"/>
    <property type="match status" value="1"/>
</dbReference>
<evidence type="ECO:0000313" key="2">
    <source>
        <dbReference type="EMBL" id="TGL85638.1"/>
    </source>
</evidence>
<dbReference type="GO" id="GO:0016787">
    <property type="term" value="F:hydrolase activity"/>
    <property type="evidence" value="ECO:0007669"/>
    <property type="project" value="UniProtKB-KW"/>
</dbReference>
<feature type="chain" id="PRO_5044426054" evidence="1">
    <location>
        <begin position="19"/>
        <end position="618"/>
    </location>
</feature>
<dbReference type="EMBL" id="RQGM01000028">
    <property type="protein sequence ID" value="TGL85638.1"/>
    <property type="molecule type" value="Genomic_DNA"/>
</dbReference>
<gene>
    <name evidence="2" type="ORF">EHQ83_07240</name>
</gene>
<keyword evidence="2" id="KW-0378">Hydrolase</keyword>
<feature type="signal peptide" evidence="1">
    <location>
        <begin position="1"/>
        <end position="18"/>
    </location>
</feature>
<name>A0A6N4QH49_9LEPT</name>
<protein>
    <submittedName>
        <fullName evidence="2">Alpha/beta hydrolase</fullName>
    </submittedName>
</protein>
<evidence type="ECO:0000313" key="3">
    <source>
        <dbReference type="Proteomes" id="UP000297613"/>
    </source>
</evidence>
<proteinExistence type="predicted"/>
<reference evidence="2 3" key="1">
    <citation type="journal article" date="2019" name="PLoS Negl. Trop. Dis.">
        <title>Revisiting the worldwide diversity of Leptospira species in the environment.</title>
        <authorList>
            <person name="Vincent A.T."/>
            <person name="Schiettekatte O."/>
            <person name="Bourhy P."/>
            <person name="Veyrier F.J."/>
            <person name="Picardeau M."/>
        </authorList>
    </citation>
    <scope>NUCLEOTIDE SEQUENCE [LARGE SCALE GENOMIC DNA]</scope>
    <source>
        <strain evidence="2 3">201702445</strain>
    </source>
</reference>
<dbReference type="InterPro" id="IPR029058">
    <property type="entry name" value="AB_hydrolase_fold"/>
</dbReference>
<comment type="caution">
    <text evidence="2">The sequence shown here is derived from an EMBL/GenBank/DDBJ whole genome shotgun (WGS) entry which is preliminary data.</text>
</comment>